<evidence type="ECO:0000313" key="2">
    <source>
        <dbReference type="Proteomes" id="UP000315540"/>
    </source>
</evidence>
<protein>
    <recommendedName>
        <fullName evidence="3">Toxin-antitoxin system YwqK family antitoxin</fullName>
    </recommendedName>
</protein>
<gene>
    <name evidence="1" type="ORF">FHK87_23500</name>
</gene>
<dbReference type="AlphaFoldDB" id="A0A504J5N2"/>
<reference evidence="1 2" key="1">
    <citation type="submission" date="2019-06" db="EMBL/GenBank/DDBJ databases">
        <authorList>
            <person name="Meng X."/>
        </authorList>
    </citation>
    <scope>NUCLEOTIDE SEQUENCE [LARGE SCALE GENOMIC DNA]</scope>
    <source>
        <strain evidence="1 2">M625</strain>
    </source>
</reference>
<dbReference type="EMBL" id="VFWZ01000009">
    <property type="protein sequence ID" value="TPN82389.1"/>
    <property type="molecule type" value="Genomic_DNA"/>
</dbReference>
<name>A0A504J5N2_9FLAO</name>
<evidence type="ECO:0008006" key="3">
    <source>
        <dbReference type="Google" id="ProtNLM"/>
    </source>
</evidence>
<accession>A0A504J5N2</accession>
<evidence type="ECO:0000313" key="1">
    <source>
        <dbReference type="EMBL" id="TPN82389.1"/>
    </source>
</evidence>
<dbReference type="SUPFAM" id="SSF82185">
    <property type="entry name" value="Histone H3 K4-specific methyltransferase SET7/9 N-terminal domain"/>
    <property type="match status" value="1"/>
</dbReference>
<comment type="caution">
    <text evidence="1">The sequence shown here is derived from an EMBL/GenBank/DDBJ whole genome shotgun (WGS) entry which is preliminary data.</text>
</comment>
<sequence>MGIKLILFFGAIILFSSCNQELTKIEKIYDNGEKYVYHIDKDSLKQGTVLKYYANGNINYKAIYSNDKKVDSTIFFYESKANQIEIIAYHKPNNYYYHKDFKPNGIMYQEGLKTNTHEKTGKWKYYDTLNGELDYIKEFKIIKGKRYLNQGWHFAVTGDTINDGSNMRYKPTKANIKLGDSIRLWFQAGVPFISETDSDYKVTIPKDFEKENFDREFTNTDSYDPEKGIPFAIKKSLKHDDTYPIDKAKIDTTLHRETVLFYIKPTKVGKDTIRGWFTEYIDRSNVTFKDTSMYYVNRNIYFDIPIEVSAKPMKRQKKQ</sequence>
<proteinExistence type="predicted"/>
<keyword evidence="2" id="KW-1185">Reference proteome</keyword>
<dbReference type="Proteomes" id="UP000315540">
    <property type="component" value="Unassembled WGS sequence"/>
</dbReference>
<dbReference type="OrthoDB" id="7342920at2"/>
<organism evidence="1 2">
    <name type="scientific">Aquimarina algicola</name>
    <dbReference type="NCBI Taxonomy" id="2589995"/>
    <lineage>
        <taxon>Bacteria</taxon>
        <taxon>Pseudomonadati</taxon>
        <taxon>Bacteroidota</taxon>
        <taxon>Flavobacteriia</taxon>
        <taxon>Flavobacteriales</taxon>
        <taxon>Flavobacteriaceae</taxon>
        <taxon>Aquimarina</taxon>
    </lineage>
</organism>
<dbReference type="PROSITE" id="PS51257">
    <property type="entry name" value="PROKAR_LIPOPROTEIN"/>
    <property type="match status" value="1"/>
</dbReference>
<dbReference type="RefSeq" id="WP_140597320.1">
    <property type="nucleotide sequence ID" value="NZ_VFWZ01000009.1"/>
</dbReference>